<dbReference type="PROSITE" id="PS00061">
    <property type="entry name" value="ADH_SHORT"/>
    <property type="match status" value="1"/>
</dbReference>
<sequence>ILKEQKSGRIVNVTSINGLRGKFGQTNYSASKAGIIGLTKALARELGRSSVNVNAVAPGLIETDMMKDAPQKVLDAALAEIVLGRLGKPEEVASVVAFLCSDAARHITGQVIQVDGGQYI</sequence>
<dbReference type="AlphaFoldDB" id="X0Y7S7"/>
<evidence type="ECO:0008006" key="3">
    <source>
        <dbReference type="Google" id="ProtNLM"/>
    </source>
</evidence>
<dbReference type="PRINTS" id="PR00081">
    <property type="entry name" value="GDHRDH"/>
</dbReference>
<dbReference type="PRINTS" id="PR00080">
    <property type="entry name" value="SDRFAMILY"/>
</dbReference>
<reference evidence="2" key="1">
    <citation type="journal article" date="2014" name="Front. Microbiol.">
        <title>High frequency of phylogenetically diverse reductive dehalogenase-homologous genes in deep subseafloor sedimentary metagenomes.</title>
        <authorList>
            <person name="Kawai M."/>
            <person name="Futagami T."/>
            <person name="Toyoda A."/>
            <person name="Takaki Y."/>
            <person name="Nishi S."/>
            <person name="Hori S."/>
            <person name="Arai W."/>
            <person name="Tsubouchi T."/>
            <person name="Morono Y."/>
            <person name="Uchiyama I."/>
            <person name="Ito T."/>
            <person name="Fujiyama A."/>
            <person name="Inagaki F."/>
            <person name="Takami H."/>
        </authorList>
    </citation>
    <scope>NUCLEOTIDE SEQUENCE</scope>
    <source>
        <strain evidence="2">Expedition CK06-06</strain>
    </source>
</reference>
<dbReference type="InterPro" id="IPR002347">
    <property type="entry name" value="SDR_fam"/>
</dbReference>
<dbReference type="EMBL" id="BARS01051373">
    <property type="protein sequence ID" value="GAG44773.1"/>
    <property type="molecule type" value="Genomic_DNA"/>
</dbReference>
<dbReference type="InterPro" id="IPR050259">
    <property type="entry name" value="SDR"/>
</dbReference>
<dbReference type="InterPro" id="IPR020904">
    <property type="entry name" value="Sc_DH/Rdtase_CS"/>
</dbReference>
<accession>X0Y7S7</accession>
<dbReference type="PANTHER" id="PTHR42879:SF2">
    <property type="entry name" value="3-OXOACYL-[ACYL-CARRIER-PROTEIN] REDUCTASE FABG"/>
    <property type="match status" value="1"/>
</dbReference>
<proteinExistence type="inferred from homology"/>
<protein>
    <recommendedName>
        <fullName evidence="3">SDR family oxidoreductase</fullName>
    </recommendedName>
</protein>
<dbReference type="SUPFAM" id="SSF51735">
    <property type="entry name" value="NAD(P)-binding Rossmann-fold domains"/>
    <property type="match status" value="1"/>
</dbReference>
<dbReference type="GO" id="GO:0032787">
    <property type="term" value="P:monocarboxylic acid metabolic process"/>
    <property type="evidence" value="ECO:0007669"/>
    <property type="project" value="UniProtKB-ARBA"/>
</dbReference>
<comment type="caution">
    <text evidence="2">The sequence shown here is derived from an EMBL/GenBank/DDBJ whole genome shotgun (WGS) entry which is preliminary data.</text>
</comment>
<dbReference type="InterPro" id="IPR036291">
    <property type="entry name" value="NAD(P)-bd_dom_sf"/>
</dbReference>
<dbReference type="PANTHER" id="PTHR42879">
    <property type="entry name" value="3-OXOACYL-(ACYL-CARRIER-PROTEIN) REDUCTASE"/>
    <property type="match status" value="1"/>
</dbReference>
<evidence type="ECO:0000313" key="2">
    <source>
        <dbReference type="EMBL" id="GAG44773.1"/>
    </source>
</evidence>
<comment type="similarity">
    <text evidence="1">Belongs to the short-chain dehydrogenases/reductases (SDR) family.</text>
</comment>
<dbReference type="Gene3D" id="3.40.50.720">
    <property type="entry name" value="NAD(P)-binding Rossmann-like Domain"/>
    <property type="match status" value="1"/>
</dbReference>
<organism evidence="2">
    <name type="scientific">marine sediment metagenome</name>
    <dbReference type="NCBI Taxonomy" id="412755"/>
    <lineage>
        <taxon>unclassified sequences</taxon>
        <taxon>metagenomes</taxon>
        <taxon>ecological metagenomes</taxon>
    </lineage>
</organism>
<evidence type="ECO:0000256" key="1">
    <source>
        <dbReference type="ARBA" id="ARBA00006484"/>
    </source>
</evidence>
<gene>
    <name evidence="2" type="ORF">S01H1_76543</name>
</gene>
<feature type="non-terminal residue" evidence="2">
    <location>
        <position position="1"/>
    </location>
</feature>
<name>X0Y7S7_9ZZZZ</name>
<dbReference type="Pfam" id="PF13561">
    <property type="entry name" value="adh_short_C2"/>
    <property type="match status" value="1"/>
</dbReference>